<keyword evidence="3 4" id="KW-0418">Kinase</keyword>
<keyword evidence="6" id="KW-1185">Reference proteome</keyword>
<dbReference type="PANTHER" id="PTHR12400">
    <property type="entry name" value="INOSITOL POLYPHOSPHATE KINASE"/>
    <property type="match status" value="1"/>
</dbReference>
<evidence type="ECO:0000256" key="3">
    <source>
        <dbReference type="ARBA" id="ARBA00022777"/>
    </source>
</evidence>
<reference evidence="5" key="1">
    <citation type="journal article" date="2023" name="Mol. Biol. Evol.">
        <title>Third-Generation Sequencing Reveals the Adaptive Role of the Epigenome in Three Deep-Sea Polychaetes.</title>
        <authorList>
            <person name="Perez M."/>
            <person name="Aroh O."/>
            <person name="Sun Y."/>
            <person name="Lan Y."/>
            <person name="Juniper S.K."/>
            <person name="Young C.R."/>
            <person name="Angers B."/>
            <person name="Qian P.Y."/>
        </authorList>
    </citation>
    <scope>NUCLEOTIDE SEQUENCE</scope>
    <source>
        <strain evidence="5">R07B-5</strain>
    </source>
</reference>
<proteinExistence type="inferred from homology"/>
<dbReference type="Gene3D" id="3.30.470.160">
    <property type="entry name" value="Inositol polyphosphate kinase"/>
    <property type="match status" value="2"/>
</dbReference>
<dbReference type="Pfam" id="PF03770">
    <property type="entry name" value="IPK"/>
    <property type="match status" value="2"/>
</dbReference>
<evidence type="ECO:0000313" key="5">
    <source>
        <dbReference type="EMBL" id="KAK2141264.1"/>
    </source>
</evidence>
<protein>
    <recommendedName>
        <fullName evidence="4">Kinase</fullName>
        <ecNumber evidence="4">2.7.-.-</ecNumber>
    </recommendedName>
</protein>
<dbReference type="InterPro" id="IPR005522">
    <property type="entry name" value="IPK"/>
</dbReference>
<dbReference type="PANTHER" id="PTHR12400:SF106">
    <property type="entry name" value="INOSITOL-TRISPHOSPHATE 3-KINASE C"/>
    <property type="match status" value="1"/>
</dbReference>
<name>A0AAD9MSD0_RIDPI</name>
<organism evidence="5 6">
    <name type="scientific">Ridgeia piscesae</name>
    <name type="common">Tubeworm</name>
    <dbReference type="NCBI Taxonomy" id="27915"/>
    <lineage>
        <taxon>Eukaryota</taxon>
        <taxon>Metazoa</taxon>
        <taxon>Spiralia</taxon>
        <taxon>Lophotrochozoa</taxon>
        <taxon>Annelida</taxon>
        <taxon>Polychaeta</taxon>
        <taxon>Sedentaria</taxon>
        <taxon>Canalipalpata</taxon>
        <taxon>Sabellida</taxon>
        <taxon>Siboglinidae</taxon>
        <taxon>Ridgeia</taxon>
    </lineage>
</organism>
<evidence type="ECO:0000256" key="2">
    <source>
        <dbReference type="ARBA" id="ARBA00022679"/>
    </source>
</evidence>
<dbReference type="InterPro" id="IPR038286">
    <property type="entry name" value="IPK_sf"/>
</dbReference>
<comment type="caution">
    <text evidence="5">The sequence shown here is derived from an EMBL/GenBank/DDBJ whole genome shotgun (WGS) entry which is preliminary data.</text>
</comment>
<evidence type="ECO:0000313" key="6">
    <source>
        <dbReference type="Proteomes" id="UP001209878"/>
    </source>
</evidence>
<accession>A0AAD9MSD0</accession>
<comment type="similarity">
    <text evidence="1 4">Belongs to the inositol phosphokinase (IPK) family.</text>
</comment>
<dbReference type="SUPFAM" id="SSF56104">
    <property type="entry name" value="SAICAR synthase-like"/>
    <property type="match status" value="1"/>
</dbReference>
<dbReference type="GO" id="GO:0005634">
    <property type="term" value="C:nucleus"/>
    <property type="evidence" value="ECO:0007669"/>
    <property type="project" value="TreeGrafter"/>
</dbReference>
<dbReference type="GO" id="GO:0000828">
    <property type="term" value="F:inositol hexakisphosphate kinase activity"/>
    <property type="evidence" value="ECO:0007669"/>
    <property type="project" value="TreeGrafter"/>
</dbReference>
<dbReference type="GO" id="GO:0005737">
    <property type="term" value="C:cytoplasm"/>
    <property type="evidence" value="ECO:0007669"/>
    <property type="project" value="TreeGrafter"/>
</dbReference>
<dbReference type="Proteomes" id="UP001209878">
    <property type="component" value="Unassembled WGS sequence"/>
</dbReference>
<sequence length="189" mass="21897">MEDLLQHFSDPFIMDIKMGTRTFLESEVSNSTLRKDLYEKMIKIDPSEPTAQENEDKAITKLRYMQFREKGSTTSTLGFRIQAMRVPGKPPVTDLQKVKTKEQAKLVKRCQEIRRKFEKSDFFKHQMEVIGSSLLLLFDRSNEANVWMIDFAKTRLLDKSTPVTHRAPWAIGNHEDGYLTGLDNLIQLA</sequence>
<dbReference type="GO" id="GO:0046854">
    <property type="term" value="P:phosphatidylinositol phosphate biosynthetic process"/>
    <property type="evidence" value="ECO:0007669"/>
    <property type="project" value="TreeGrafter"/>
</dbReference>
<evidence type="ECO:0000256" key="1">
    <source>
        <dbReference type="ARBA" id="ARBA00007374"/>
    </source>
</evidence>
<dbReference type="AlphaFoldDB" id="A0AAD9MSD0"/>
<evidence type="ECO:0000256" key="4">
    <source>
        <dbReference type="RuleBase" id="RU363090"/>
    </source>
</evidence>
<dbReference type="EC" id="2.7.-.-" evidence="4"/>
<dbReference type="EMBL" id="JAODUO010005316">
    <property type="protein sequence ID" value="KAK2141264.1"/>
    <property type="molecule type" value="Genomic_DNA"/>
</dbReference>
<keyword evidence="2 4" id="KW-0808">Transferase</keyword>
<dbReference type="GO" id="GO:0032958">
    <property type="term" value="P:inositol phosphate biosynthetic process"/>
    <property type="evidence" value="ECO:0007669"/>
    <property type="project" value="InterPro"/>
</dbReference>
<gene>
    <name evidence="5" type="ORF">NP493_5322g00003</name>
</gene>